<sequence>MDQSHSSGIPNFPHLVYVQHFDPGKYPVESAVAVRELEKRGLPYIAKTTEDLRDDPLSLTRNDLVIGDTDWTRRSMKSLRMQMPEAPDYPKCLEHLLHRKIEITTLGKVQQQLEEDPSKEIFIKPAKDTKAFNGLVEPKDQMLWYVLEEFGPSYPVVASEIVNFVTEYRVYCIKGEIVGVSYYCGLKEHTLDLDIVKGAAKVHFEHEKLNGYVLDFGVVLKKDAEGNEVTQTTLIEVNDGYSIGYYEGVTEEKYVDMLIARWAQLVRQ</sequence>
<name>A0A8J8T005_HALGN</name>
<dbReference type="OrthoDB" id="414650at2759"/>
<accession>A0A8J8T005</accession>
<gene>
    <name evidence="2" type="ORF">FGO68_gene14546</name>
</gene>
<dbReference type="InterPro" id="IPR041261">
    <property type="entry name" value="R2K_2"/>
</dbReference>
<evidence type="ECO:0000313" key="2">
    <source>
        <dbReference type="EMBL" id="TNV76521.1"/>
    </source>
</evidence>
<proteinExistence type="predicted"/>
<reference evidence="2" key="1">
    <citation type="submission" date="2019-06" db="EMBL/GenBank/DDBJ databases">
        <authorList>
            <person name="Zheng W."/>
        </authorList>
    </citation>
    <scope>NUCLEOTIDE SEQUENCE</scope>
    <source>
        <strain evidence="2">QDHG01</strain>
    </source>
</reference>
<comment type="caution">
    <text evidence="2">The sequence shown here is derived from an EMBL/GenBank/DDBJ whole genome shotgun (WGS) entry which is preliminary data.</text>
</comment>
<evidence type="ECO:0000313" key="3">
    <source>
        <dbReference type="Proteomes" id="UP000785679"/>
    </source>
</evidence>
<dbReference type="Pfam" id="PF18299">
    <property type="entry name" value="R2K_2"/>
    <property type="match status" value="1"/>
</dbReference>
<protein>
    <recommendedName>
        <fullName evidence="1">ATP-grasp domain-containing protein</fullName>
    </recommendedName>
</protein>
<dbReference type="AlphaFoldDB" id="A0A8J8T005"/>
<organism evidence="2 3">
    <name type="scientific">Halteria grandinella</name>
    <dbReference type="NCBI Taxonomy" id="5974"/>
    <lineage>
        <taxon>Eukaryota</taxon>
        <taxon>Sar</taxon>
        <taxon>Alveolata</taxon>
        <taxon>Ciliophora</taxon>
        <taxon>Intramacronucleata</taxon>
        <taxon>Spirotrichea</taxon>
        <taxon>Stichotrichia</taxon>
        <taxon>Sporadotrichida</taxon>
        <taxon>Halteriidae</taxon>
        <taxon>Halteria</taxon>
    </lineage>
</organism>
<evidence type="ECO:0000259" key="1">
    <source>
        <dbReference type="Pfam" id="PF18299"/>
    </source>
</evidence>
<dbReference type="Proteomes" id="UP000785679">
    <property type="component" value="Unassembled WGS sequence"/>
</dbReference>
<keyword evidence="3" id="KW-1185">Reference proteome</keyword>
<feature type="domain" description="ATP-grasp" evidence="1">
    <location>
        <begin position="97"/>
        <end position="257"/>
    </location>
</feature>
<dbReference type="EMBL" id="RRYP01013423">
    <property type="protein sequence ID" value="TNV76521.1"/>
    <property type="molecule type" value="Genomic_DNA"/>
</dbReference>